<evidence type="ECO:0000256" key="1">
    <source>
        <dbReference type="SAM" id="Phobius"/>
    </source>
</evidence>
<dbReference type="AlphaFoldDB" id="A0A4R2JGU4"/>
<proteinExistence type="predicted"/>
<evidence type="ECO:0008006" key="4">
    <source>
        <dbReference type="Google" id="ProtNLM"/>
    </source>
</evidence>
<name>A0A4R2JGU4_9PSEU</name>
<protein>
    <recommendedName>
        <fullName evidence="4">MFS transporter</fullName>
    </recommendedName>
</protein>
<reference evidence="2 3" key="1">
    <citation type="submission" date="2019-03" db="EMBL/GenBank/DDBJ databases">
        <title>Genomic Encyclopedia of Type Strains, Phase IV (KMG-IV): sequencing the most valuable type-strain genomes for metagenomic binning, comparative biology and taxonomic classification.</title>
        <authorList>
            <person name="Goeker M."/>
        </authorList>
    </citation>
    <scope>NUCLEOTIDE SEQUENCE [LARGE SCALE GENOMIC DNA]</scope>
    <source>
        <strain evidence="2 3">DSM 45934</strain>
    </source>
</reference>
<sequence>MTTTATGQAMGTFRELLGPGRIATSIVLVGGVALQAINLFLTTSLMPTAISAIGGPNAVGPTG</sequence>
<evidence type="ECO:0000313" key="3">
    <source>
        <dbReference type="Proteomes" id="UP000295680"/>
    </source>
</evidence>
<feature type="transmembrane region" description="Helical" evidence="1">
    <location>
        <begin position="22"/>
        <end position="41"/>
    </location>
</feature>
<evidence type="ECO:0000313" key="2">
    <source>
        <dbReference type="EMBL" id="TCO55589.1"/>
    </source>
</evidence>
<dbReference type="RefSeq" id="WP_132121570.1">
    <property type="nucleotide sequence ID" value="NZ_SLWS01000007.1"/>
</dbReference>
<dbReference type="Proteomes" id="UP000295680">
    <property type="component" value="Unassembled WGS sequence"/>
</dbReference>
<comment type="caution">
    <text evidence="2">The sequence shown here is derived from an EMBL/GenBank/DDBJ whole genome shotgun (WGS) entry which is preliminary data.</text>
</comment>
<gene>
    <name evidence="2" type="ORF">EV192_10710</name>
</gene>
<organism evidence="2 3">
    <name type="scientific">Actinocrispum wychmicini</name>
    <dbReference type="NCBI Taxonomy" id="1213861"/>
    <lineage>
        <taxon>Bacteria</taxon>
        <taxon>Bacillati</taxon>
        <taxon>Actinomycetota</taxon>
        <taxon>Actinomycetes</taxon>
        <taxon>Pseudonocardiales</taxon>
        <taxon>Pseudonocardiaceae</taxon>
        <taxon>Actinocrispum</taxon>
    </lineage>
</organism>
<keyword evidence="3" id="KW-1185">Reference proteome</keyword>
<keyword evidence="1" id="KW-1133">Transmembrane helix</keyword>
<keyword evidence="1" id="KW-0472">Membrane</keyword>
<dbReference type="EMBL" id="SLWS01000007">
    <property type="protein sequence ID" value="TCO55589.1"/>
    <property type="molecule type" value="Genomic_DNA"/>
</dbReference>
<keyword evidence="1" id="KW-0812">Transmembrane</keyword>
<accession>A0A4R2JGU4</accession>